<dbReference type="EMBL" id="CP018099">
    <property type="protein sequence ID" value="APF18651.1"/>
    <property type="molecule type" value="Genomic_DNA"/>
</dbReference>
<keyword evidence="13" id="KW-1185">Reference proteome</keyword>
<dbReference type="GO" id="GO:0004640">
    <property type="term" value="F:phosphoribosylanthranilate isomerase activity"/>
    <property type="evidence" value="ECO:0007669"/>
    <property type="project" value="UniProtKB-UniRule"/>
</dbReference>
<evidence type="ECO:0000259" key="10">
    <source>
        <dbReference type="Pfam" id="PF00697"/>
    </source>
</evidence>
<dbReference type="Pfam" id="PF00697">
    <property type="entry name" value="PRAI"/>
    <property type="match status" value="1"/>
</dbReference>
<dbReference type="PANTHER" id="PTHR42894:SF1">
    <property type="entry name" value="N-(5'-PHOSPHORIBOSYL)ANTHRANILATE ISOMERASE"/>
    <property type="match status" value="1"/>
</dbReference>
<evidence type="ECO:0000256" key="8">
    <source>
        <dbReference type="ARBA" id="ARBA00023235"/>
    </source>
</evidence>
<comment type="catalytic activity">
    <reaction evidence="1 9">
        <text>N-(5-phospho-beta-D-ribosyl)anthranilate = 1-(2-carboxyphenylamino)-1-deoxy-D-ribulose 5-phosphate</text>
        <dbReference type="Rhea" id="RHEA:21540"/>
        <dbReference type="ChEBI" id="CHEBI:18277"/>
        <dbReference type="ChEBI" id="CHEBI:58613"/>
        <dbReference type="EC" id="5.3.1.24"/>
    </reaction>
</comment>
<dbReference type="AlphaFoldDB" id="H1XT72"/>
<dbReference type="eggNOG" id="COG0135">
    <property type="taxonomic scope" value="Bacteria"/>
</dbReference>
<evidence type="ECO:0000256" key="6">
    <source>
        <dbReference type="ARBA" id="ARBA00022822"/>
    </source>
</evidence>
<dbReference type="EC" id="5.3.1.24" evidence="3 9"/>
<evidence type="ECO:0000256" key="3">
    <source>
        <dbReference type="ARBA" id="ARBA00012572"/>
    </source>
</evidence>
<feature type="domain" description="N-(5'phosphoribosyl) anthranilate isomerase (PRAI)" evidence="10">
    <location>
        <begin position="5"/>
        <end position="196"/>
    </location>
</feature>
<dbReference type="InParanoid" id="H1XT72"/>
<sequence length="217" mass="24413">MFTHLKICGITRLEEAQKIAELGVSFLGFNFYERSPRFVTTGRAREIIRQLPAWVNTVGILVRPTLRECLQILKHTEIKFLQIYDPLDFTDFNRLPAPVIAAFRLKDGVEFSYQRRGEQYVLLDAFHSGVYGGTGRTLNWLQLPAEVPRERLFLAGGINPDNILKALTAVNPAVIDVASGAERAPGVKDLEKVRAMQMTVLSFNLAKIDRAKQNGNN</sequence>
<dbReference type="EMBL" id="CM001402">
    <property type="protein sequence ID" value="EHO42639.1"/>
    <property type="molecule type" value="Genomic_DNA"/>
</dbReference>
<evidence type="ECO:0000256" key="7">
    <source>
        <dbReference type="ARBA" id="ARBA00023141"/>
    </source>
</evidence>
<reference evidence="12 13" key="1">
    <citation type="submission" date="2011-09" db="EMBL/GenBank/DDBJ databases">
        <title>The permanent draft genome of Caldithrix abyssi DSM 13497.</title>
        <authorList>
            <consortium name="US DOE Joint Genome Institute (JGI-PGF)"/>
            <person name="Lucas S."/>
            <person name="Han J."/>
            <person name="Lapidus A."/>
            <person name="Bruce D."/>
            <person name="Goodwin L."/>
            <person name="Pitluck S."/>
            <person name="Peters L."/>
            <person name="Kyrpides N."/>
            <person name="Mavromatis K."/>
            <person name="Ivanova N."/>
            <person name="Mikhailova N."/>
            <person name="Chertkov O."/>
            <person name="Detter J.C."/>
            <person name="Tapia R."/>
            <person name="Han C."/>
            <person name="Land M."/>
            <person name="Hauser L."/>
            <person name="Markowitz V."/>
            <person name="Cheng J.-F."/>
            <person name="Hugenholtz P."/>
            <person name="Woyke T."/>
            <person name="Wu D."/>
            <person name="Spring S."/>
            <person name="Brambilla E."/>
            <person name="Klenk H.-P."/>
            <person name="Eisen J.A."/>
        </authorList>
    </citation>
    <scope>NUCLEOTIDE SEQUENCE [LARGE SCALE GENOMIC DNA]</scope>
    <source>
        <strain evidence="12 13">DSM 13497</strain>
    </source>
</reference>
<keyword evidence="7 9" id="KW-0057">Aromatic amino acid biosynthesis</keyword>
<dbReference type="Proteomes" id="UP000183868">
    <property type="component" value="Chromosome"/>
</dbReference>
<keyword evidence="6 9" id="KW-0822">Tryptophan biosynthesis</keyword>
<dbReference type="InterPro" id="IPR044643">
    <property type="entry name" value="TrpF_fam"/>
</dbReference>
<gene>
    <name evidence="9 11" type="primary">trpF</name>
    <name evidence="11" type="ORF">Cabys_1902</name>
    <name evidence="12" type="ORF">Calab_3033</name>
</gene>
<evidence type="ECO:0000256" key="9">
    <source>
        <dbReference type="HAMAP-Rule" id="MF_00135"/>
    </source>
</evidence>
<dbReference type="Gene3D" id="3.20.20.70">
    <property type="entry name" value="Aldolase class I"/>
    <property type="match status" value="1"/>
</dbReference>
<comment type="pathway">
    <text evidence="2 9">Amino-acid biosynthesis; L-tryptophan biosynthesis; L-tryptophan from chorismate: step 3/5.</text>
</comment>
<dbReference type="InterPro" id="IPR011060">
    <property type="entry name" value="RibuloseP-bd_barrel"/>
</dbReference>
<evidence type="ECO:0000256" key="2">
    <source>
        <dbReference type="ARBA" id="ARBA00004664"/>
    </source>
</evidence>
<reference evidence="11 14" key="2">
    <citation type="submission" date="2016-11" db="EMBL/GenBank/DDBJ databases">
        <title>Genomic analysis of Caldithrix abyssi and proposal of a novel bacterial phylum Caldithrichaeota.</title>
        <authorList>
            <person name="Kublanov I."/>
            <person name="Sigalova O."/>
            <person name="Gavrilov S."/>
            <person name="Lebedinsky A."/>
            <person name="Ivanova N."/>
            <person name="Daum C."/>
            <person name="Reddy T."/>
            <person name="Klenk H.P."/>
            <person name="Goker M."/>
            <person name="Reva O."/>
            <person name="Miroshnichenko M."/>
            <person name="Kyprides N."/>
            <person name="Woyke T."/>
            <person name="Gelfand M."/>
        </authorList>
    </citation>
    <scope>NUCLEOTIDE SEQUENCE [LARGE SCALE GENOMIC DNA]</scope>
    <source>
        <strain evidence="11 14">LF13</strain>
    </source>
</reference>
<dbReference type="HAMAP" id="MF_00135">
    <property type="entry name" value="PRAI"/>
    <property type="match status" value="1"/>
</dbReference>
<accession>H1XT72</accession>
<dbReference type="STRING" id="880073.Cabys_1902"/>
<organism evidence="12 13">
    <name type="scientific">Caldithrix abyssi DSM 13497</name>
    <dbReference type="NCBI Taxonomy" id="880073"/>
    <lineage>
        <taxon>Bacteria</taxon>
        <taxon>Pseudomonadati</taxon>
        <taxon>Calditrichota</taxon>
        <taxon>Calditrichia</taxon>
        <taxon>Calditrichales</taxon>
        <taxon>Calditrichaceae</taxon>
        <taxon>Caldithrix</taxon>
    </lineage>
</organism>
<dbReference type="KEGG" id="caby:Cabys_1902"/>
<dbReference type="PaxDb" id="880073-Calab_3033"/>
<protein>
    <recommendedName>
        <fullName evidence="4 9">N-(5'-phosphoribosyl)anthranilate isomerase</fullName>
        <shortName evidence="9">PRAI</shortName>
        <ecNumber evidence="3 9">5.3.1.24</ecNumber>
    </recommendedName>
</protein>
<evidence type="ECO:0000313" key="11">
    <source>
        <dbReference type="EMBL" id="APF18651.1"/>
    </source>
</evidence>
<evidence type="ECO:0000256" key="4">
    <source>
        <dbReference type="ARBA" id="ARBA00022272"/>
    </source>
</evidence>
<evidence type="ECO:0000256" key="1">
    <source>
        <dbReference type="ARBA" id="ARBA00001164"/>
    </source>
</evidence>
<evidence type="ECO:0000256" key="5">
    <source>
        <dbReference type="ARBA" id="ARBA00022605"/>
    </source>
</evidence>
<dbReference type="PANTHER" id="PTHR42894">
    <property type="entry name" value="N-(5'-PHOSPHORIBOSYL)ANTHRANILATE ISOMERASE"/>
    <property type="match status" value="1"/>
</dbReference>
<dbReference type="InterPro" id="IPR013785">
    <property type="entry name" value="Aldolase_TIM"/>
</dbReference>
<evidence type="ECO:0000313" key="14">
    <source>
        <dbReference type="Proteomes" id="UP000183868"/>
    </source>
</evidence>
<dbReference type="RefSeq" id="WP_006929995.1">
    <property type="nucleotide sequence ID" value="NZ_CM001402.1"/>
</dbReference>
<evidence type="ECO:0000313" key="13">
    <source>
        <dbReference type="Proteomes" id="UP000004671"/>
    </source>
</evidence>
<keyword evidence="5 9" id="KW-0028">Amino-acid biosynthesis</keyword>
<dbReference type="Proteomes" id="UP000004671">
    <property type="component" value="Chromosome"/>
</dbReference>
<name>H1XT72_CALAY</name>
<dbReference type="HOGENOM" id="CLU_076364_2_0_0"/>
<dbReference type="CDD" id="cd00405">
    <property type="entry name" value="PRAI"/>
    <property type="match status" value="1"/>
</dbReference>
<dbReference type="GO" id="GO:0000162">
    <property type="term" value="P:L-tryptophan biosynthetic process"/>
    <property type="evidence" value="ECO:0007669"/>
    <property type="project" value="UniProtKB-UniRule"/>
</dbReference>
<evidence type="ECO:0000313" key="12">
    <source>
        <dbReference type="EMBL" id="EHO42639.1"/>
    </source>
</evidence>
<comment type="similarity">
    <text evidence="9">Belongs to the TrpF family.</text>
</comment>
<dbReference type="InterPro" id="IPR001240">
    <property type="entry name" value="PRAI_dom"/>
</dbReference>
<keyword evidence="8 9" id="KW-0413">Isomerase</keyword>
<dbReference type="SUPFAM" id="SSF51366">
    <property type="entry name" value="Ribulose-phoshate binding barrel"/>
    <property type="match status" value="1"/>
</dbReference>
<proteinExistence type="inferred from homology"/>
<dbReference type="OrthoDB" id="9796196at2"/>
<dbReference type="UniPathway" id="UPA00035">
    <property type="reaction ID" value="UER00042"/>
</dbReference>